<proteinExistence type="predicted"/>
<dbReference type="InterPro" id="IPR024618">
    <property type="entry name" value="DUF3857"/>
</dbReference>
<organism evidence="3 4">
    <name type="scientific">Halpernia frigidisoli</name>
    <dbReference type="NCBI Taxonomy" id="1125876"/>
    <lineage>
        <taxon>Bacteria</taxon>
        <taxon>Pseudomonadati</taxon>
        <taxon>Bacteroidota</taxon>
        <taxon>Flavobacteriia</taxon>
        <taxon>Flavobacteriales</taxon>
        <taxon>Weeksellaceae</taxon>
        <taxon>Chryseobacterium group</taxon>
        <taxon>Halpernia</taxon>
    </lineage>
</organism>
<dbReference type="Gene3D" id="3.10.620.30">
    <property type="match status" value="1"/>
</dbReference>
<feature type="domain" description="DUF3857" evidence="2">
    <location>
        <begin position="71"/>
        <end position="231"/>
    </location>
</feature>
<name>A0A1I3GGA2_9FLAO</name>
<reference evidence="3 4" key="1">
    <citation type="submission" date="2016-10" db="EMBL/GenBank/DDBJ databases">
        <authorList>
            <person name="de Groot N.N."/>
        </authorList>
    </citation>
    <scope>NUCLEOTIDE SEQUENCE [LARGE SCALE GENOMIC DNA]</scope>
    <source>
        <strain evidence="3 4">DSM 26000</strain>
    </source>
</reference>
<sequence>MKIKLLFLSTFMCSASLFAQKHTYLVEPKLTDADVQNMTPSIKSDAPAEILYKSYHYRIDYNGNMYNDIVSRVKIYDKEKANDYLDVEIPLYESSTGSDREKLSNLKAATYNFENGRVKETKVEKDSKFKSTEDKNYNITKFAFADVKNGSVIEYKYTVETPFYYAIPKVMIERDIPVKYIEYVFETPKQLGYTINYQGSLSPTYREVEEKTIYGGDHYSYRFAYDNVPAYKEESFVKNNDNFKTSIKAEINSSVINNITTNFSSTWLDIRKRLYDNEDFGLQLKKMNAVKDILPANIKSIPVDLDRANAILKFVQNKYKWSNELALYTDKGVKSLISSKIGNSAEINLLLVMLMKDAGLKCDPIVLSTVGKGLLTAYAPSVTLLNYVIACVQTGEKFYIYDATSKFSSQNTIPPRAFNSYGFLMTEKEAKQLNVVYPYVSETILAVDAKLNDDGTFSGHFSDTDNNMYAMVNNESYSENKDTYLQQYKNQYKFPYKNIKSGPAENEAFSTSFDFDSDTFVDAIGGKLVFNPLLFLYTKNHDYDQTEPRKAPLEFLSAYNRIKKVTITLPEGYAFSNVPKSKKIRTEENEIVYEYNVVQAGNKLTVTTTTSIDDATYPKEYYPAFKQIFDNITKLEGQVVTAVKK</sequence>
<dbReference type="RefSeq" id="WP_090079868.1">
    <property type="nucleotide sequence ID" value="NZ_FOQT01000003.1"/>
</dbReference>
<accession>A0A1I3GGA2</accession>
<gene>
    <name evidence="3" type="ORF">SAMN05443292_1831</name>
</gene>
<dbReference type="Proteomes" id="UP000198931">
    <property type="component" value="Unassembled WGS sequence"/>
</dbReference>
<evidence type="ECO:0000313" key="3">
    <source>
        <dbReference type="EMBL" id="SFI22528.1"/>
    </source>
</evidence>
<protein>
    <recommendedName>
        <fullName evidence="2">DUF3857 domain-containing protein</fullName>
    </recommendedName>
</protein>
<dbReference type="AlphaFoldDB" id="A0A1I3GGA2"/>
<evidence type="ECO:0000313" key="4">
    <source>
        <dbReference type="Proteomes" id="UP000198931"/>
    </source>
</evidence>
<evidence type="ECO:0000259" key="2">
    <source>
        <dbReference type="Pfam" id="PF12969"/>
    </source>
</evidence>
<dbReference type="EMBL" id="FOQT01000003">
    <property type="protein sequence ID" value="SFI22528.1"/>
    <property type="molecule type" value="Genomic_DNA"/>
</dbReference>
<dbReference type="Gene3D" id="2.60.120.1130">
    <property type="match status" value="1"/>
</dbReference>
<dbReference type="STRING" id="1125876.SAMN05443292_1831"/>
<feature type="chain" id="PRO_5011618390" description="DUF3857 domain-containing protein" evidence="1">
    <location>
        <begin position="20"/>
        <end position="645"/>
    </location>
</feature>
<dbReference type="OrthoDB" id="98874at2"/>
<evidence type="ECO:0000256" key="1">
    <source>
        <dbReference type="SAM" id="SignalP"/>
    </source>
</evidence>
<dbReference type="Gene3D" id="2.60.40.3140">
    <property type="match status" value="1"/>
</dbReference>
<dbReference type="Pfam" id="PF12969">
    <property type="entry name" value="DUF3857"/>
    <property type="match status" value="1"/>
</dbReference>
<keyword evidence="1" id="KW-0732">Signal</keyword>
<keyword evidence="4" id="KW-1185">Reference proteome</keyword>
<feature type="signal peptide" evidence="1">
    <location>
        <begin position="1"/>
        <end position="19"/>
    </location>
</feature>